<dbReference type="KEGG" id="nsa:Nitsa_1334"/>
<dbReference type="Gene3D" id="3.40.50.720">
    <property type="entry name" value="NAD(P)-binding Rossmann-like Domain"/>
    <property type="match status" value="1"/>
</dbReference>
<dbReference type="RefSeq" id="WP_013554275.1">
    <property type="nucleotide sequence ID" value="NC_014935.1"/>
</dbReference>
<keyword evidence="2" id="KW-0560">Oxidoreductase</keyword>
<dbReference type="InterPro" id="IPR020904">
    <property type="entry name" value="Sc_DH/Rdtase_CS"/>
</dbReference>
<dbReference type="OrthoDB" id="5359522at2"/>
<dbReference type="GO" id="GO:0016491">
    <property type="term" value="F:oxidoreductase activity"/>
    <property type="evidence" value="ECO:0007669"/>
    <property type="project" value="UniProtKB-KW"/>
</dbReference>
<dbReference type="PROSITE" id="PS00061">
    <property type="entry name" value="ADH_SHORT"/>
    <property type="match status" value="1"/>
</dbReference>
<dbReference type="Pfam" id="PF13561">
    <property type="entry name" value="adh_short_C2"/>
    <property type="match status" value="1"/>
</dbReference>
<dbReference type="SUPFAM" id="SSF51735">
    <property type="entry name" value="NAD(P)-binding Rossmann-fold domains"/>
    <property type="match status" value="1"/>
</dbReference>
<dbReference type="PRINTS" id="PR00081">
    <property type="entry name" value="GDHRDH"/>
</dbReference>
<evidence type="ECO:0000256" key="2">
    <source>
        <dbReference type="ARBA" id="ARBA00023002"/>
    </source>
</evidence>
<reference evidence="4" key="2">
    <citation type="submission" date="2011-01" db="EMBL/GenBank/DDBJ databases">
        <title>The complete genome of Nitratifractor salsuginis DSM 16511.</title>
        <authorList>
            <consortium name="US DOE Joint Genome Institute (JGI-PGF)"/>
            <person name="Lucas S."/>
            <person name="Copeland A."/>
            <person name="Lapidus A."/>
            <person name="Bruce D."/>
            <person name="Goodwin L."/>
            <person name="Pitluck S."/>
            <person name="Kyrpides N."/>
            <person name="Mavromatis K."/>
            <person name="Ivanova N."/>
            <person name="Mikhailova N."/>
            <person name="Zeytun A."/>
            <person name="Detter J.C."/>
            <person name="Tapia R."/>
            <person name="Han C."/>
            <person name="Land M."/>
            <person name="Hauser L."/>
            <person name="Markowitz V."/>
            <person name="Cheng J.-F."/>
            <person name="Hugenholtz P."/>
            <person name="Woyke T."/>
            <person name="Wu D."/>
            <person name="Tindall B."/>
            <person name="Schuetze A."/>
            <person name="Brambilla E."/>
            <person name="Klenk H.-P."/>
            <person name="Eisen J.A."/>
        </authorList>
    </citation>
    <scope>NUCLEOTIDE SEQUENCE [LARGE SCALE GENOMIC DNA]</scope>
    <source>
        <strain evidence="4">DSM 16511 / JCM 12458 / E9I37-1</strain>
    </source>
</reference>
<keyword evidence="4" id="KW-1185">Reference proteome</keyword>
<dbReference type="Proteomes" id="UP000008633">
    <property type="component" value="Chromosome"/>
</dbReference>
<dbReference type="PANTHER" id="PTHR24321:SF14">
    <property type="entry name" value="SHORT-CHAIN TYPE DEHYDROGENASE_REDUCTASE BLR2146-RELATED"/>
    <property type="match status" value="1"/>
</dbReference>
<dbReference type="InterPro" id="IPR002347">
    <property type="entry name" value="SDR_fam"/>
</dbReference>
<dbReference type="CDD" id="cd05233">
    <property type="entry name" value="SDR_c"/>
    <property type="match status" value="1"/>
</dbReference>
<evidence type="ECO:0000256" key="1">
    <source>
        <dbReference type="ARBA" id="ARBA00006484"/>
    </source>
</evidence>
<evidence type="ECO:0000313" key="4">
    <source>
        <dbReference type="Proteomes" id="UP000008633"/>
    </source>
</evidence>
<evidence type="ECO:0000313" key="3">
    <source>
        <dbReference type="EMBL" id="ADV46585.1"/>
    </source>
</evidence>
<dbReference type="EMBL" id="CP002452">
    <property type="protein sequence ID" value="ADV46585.1"/>
    <property type="molecule type" value="Genomic_DNA"/>
</dbReference>
<dbReference type="PANTHER" id="PTHR24321">
    <property type="entry name" value="DEHYDROGENASES, SHORT CHAIN"/>
    <property type="match status" value="1"/>
</dbReference>
<gene>
    <name evidence="3" type="ordered locus">Nitsa_1334</name>
</gene>
<comment type="similarity">
    <text evidence="1">Belongs to the short-chain dehydrogenases/reductases (SDR) family.</text>
</comment>
<dbReference type="HOGENOM" id="CLU_010194_1_0_7"/>
<dbReference type="eggNOG" id="COG1028">
    <property type="taxonomic scope" value="Bacteria"/>
</dbReference>
<name>E6WZ73_NITSE</name>
<dbReference type="FunFam" id="3.40.50.720:FF:000084">
    <property type="entry name" value="Short-chain dehydrogenase reductase"/>
    <property type="match status" value="1"/>
</dbReference>
<dbReference type="STRING" id="749222.Nitsa_1334"/>
<reference evidence="3 4" key="1">
    <citation type="journal article" date="2011" name="Stand. Genomic Sci.">
        <title>Complete genome sequence of Nitratifractor salsuginis type strain (E9I37-1).</title>
        <authorList>
            <person name="Anderson I."/>
            <person name="Sikorski J."/>
            <person name="Zeytun A."/>
            <person name="Nolan M."/>
            <person name="Lapidus A."/>
            <person name="Lucas S."/>
            <person name="Hammon N."/>
            <person name="Deshpande S."/>
            <person name="Cheng J.F."/>
            <person name="Tapia R."/>
            <person name="Han C."/>
            <person name="Goodwin L."/>
            <person name="Pitluck S."/>
            <person name="Liolios K."/>
            <person name="Pagani I."/>
            <person name="Ivanova N."/>
            <person name="Huntemann M."/>
            <person name="Mavromatis K."/>
            <person name="Ovchinikova G."/>
            <person name="Pati A."/>
            <person name="Chen A."/>
            <person name="Palaniappan K."/>
            <person name="Land M."/>
            <person name="Hauser L."/>
            <person name="Brambilla E.M."/>
            <person name="Ngatchou-Djao O.D."/>
            <person name="Rohde M."/>
            <person name="Tindall B.J."/>
            <person name="Goker M."/>
            <person name="Detter J.C."/>
            <person name="Woyke T."/>
            <person name="Bristow J."/>
            <person name="Eisen J.A."/>
            <person name="Markowitz V."/>
            <person name="Hugenholtz P."/>
            <person name="Klenk H.P."/>
            <person name="Kyrpides N.C."/>
        </authorList>
    </citation>
    <scope>NUCLEOTIDE SEQUENCE [LARGE SCALE GENOMIC DNA]</scope>
    <source>
        <strain evidence="4">DSM 16511 / JCM 12458 / E9I37-1</strain>
    </source>
</reference>
<organism evidence="3 4">
    <name type="scientific">Nitratifractor salsuginis (strain DSM 16511 / JCM 12458 / E9I37-1)</name>
    <dbReference type="NCBI Taxonomy" id="749222"/>
    <lineage>
        <taxon>Bacteria</taxon>
        <taxon>Pseudomonadati</taxon>
        <taxon>Campylobacterota</taxon>
        <taxon>Epsilonproteobacteria</taxon>
        <taxon>Campylobacterales</taxon>
        <taxon>Sulfurovaceae</taxon>
        <taxon>Nitratifractor</taxon>
    </lineage>
</organism>
<dbReference type="InterPro" id="IPR036291">
    <property type="entry name" value="NAD(P)-bd_dom_sf"/>
</dbReference>
<protein>
    <submittedName>
        <fullName evidence="3">Short-chain dehydrogenase/reductase SDR</fullName>
    </submittedName>
</protein>
<proteinExistence type="inferred from homology"/>
<dbReference type="AlphaFoldDB" id="E6WZ73"/>
<accession>E6WZ73</accession>
<sequence>MGSAEQNWWEGKTLFITGGAKGIGAATVQAFLGKGASVCFVDRDESAAKAFLRKQGNSERLLYIAGDTRDARRMEEAAEEAVERFGGLDFVVSNAGIHRLGTILETDPQVWQELLDINLTGTYNTLRATLPHLIARHGGCMTLIGSDQSFIGKRRSFAYGATKGAIGQMAASLALDYAPEKIRVNCVCPGTIDTDLYRQAIAQIAAEEYGGDLREAERHSALQQPLGRIGTPQEVAAMVLFLASPEAGFITGARIPVDGGYTAQ</sequence>